<gene>
    <name evidence="1" type="ORF">COY93_00585</name>
</gene>
<comment type="caution">
    <text evidence="1">The sequence shown here is derived from an EMBL/GenBank/DDBJ whole genome shotgun (WGS) entry which is preliminary data.</text>
</comment>
<reference evidence="2" key="1">
    <citation type="submission" date="2017-09" db="EMBL/GenBank/DDBJ databases">
        <title>Depth-based differentiation of microbial function through sediment-hosted aquifers and enrichment of novel symbionts in the deep terrestrial subsurface.</title>
        <authorList>
            <person name="Probst A.J."/>
            <person name="Ladd B."/>
            <person name="Jarett J.K."/>
            <person name="Geller-Mcgrath D.E."/>
            <person name="Sieber C.M.K."/>
            <person name="Emerson J.B."/>
            <person name="Anantharaman K."/>
            <person name="Thomas B.C."/>
            <person name="Malmstrom R."/>
            <person name="Stieglmeier M."/>
            <person name="Klingl A."/>
            <person name="Woyke T."/>
            <person name="Ryan C.M."/>
            <person name="Banfield J.F."/>
        </authorList>
    </citation>
    <scope>NUCLEOTIDE SEQUENCE [LARGE SCALE GENOMIC DNA]</scope>
</reference>
<evidence type="ECO:0000313" key="1">
    <source>
        <dbReference type="EMBL" id="PIY63284.1"/>
    </source>
</evidence>
<organism evidence="1 2">
    <name type="scientific">Candidatus Uhrbacteria bacterium CG_4_10_14_0_8_um_filter_58_22</name>
    <dbReference type="NCBI Taxonomy" id="1975029"/>
    <lineage>
        <taxon>Bacteria</taxon>
        <taxon>Candidatus Uhriibacteriota</taxon>
    </lineage>
</organism>
<dbReference type="Pfam" id="PF04294">
    <property type="entry name" value="VanW"/>
    <property type="match status" value="1"/>
</dbReference>
<proteinExistence type="predicted"/>
<dbReference type="Proteomes" id="UP000230973">
    <property type="component" value="Unassembled WGS sequence"/>
</dbReference>
<dbReference type="InterPro" id="IPR052913">
    <property type="entry name" value="Glycopeptide_resist_protein"/>
</dbReference>
<dbReference type="InterPro" id="IPR007391">
    <property type="entry name" value="Vancomycin_resist_VanW"/>
</dbReference>
<dbReference type="EMBL" id="PFLC01000010">
    <property type="protein sequence ID" value="PIY63284.1"/>
    <property type="molecule type" value="Genomic_DNA"/>
</dbReference>
<dbReference type="AlphaFoldDB" id="A0A2M7QAX7"/>
<name>A0A2M7QAX7_9BACT</name>
<evidence type="ECO:0000313" key="2">
    <source>
        <dbReference type="Proteomes" id="UP000230973"/>
    </source>
</evidence>
<sequence>MSISVSRHPWLYAMNVERHRLVRAVLSLFGGRRFAGPRKSPETPFRVCRHRSVLIRTLGVSDPRLQYNKVINLRLPTERIDGTIICPEETFSFWRLVGHPTARRGFVPGMLLSQGQVVEGIGGGLCQMANLIYWLLLHSPLAVTERYRHSYDVFPDSGRVMPFGSGATVFYNYVDLQAENRTGDSFRIGVRVGERFLEGWIWSDADQKHSFRVIELDHRFLQDAEGIWWRENRLRRQIMDRPTGKVVAEEEIGYNLAQVMYEYDPEADRRSGASDAVSVLSP</sequence>
<dbReference type="PANTHER" id="PTHR35788">
    <property type="entry name" value="EXPORTED PROTEIN-RELATED"/>
    <property type="match status" value="1"/>
</dbReference>
<accession>A0A2M7QAX7</accession>
<dbReference type="PANTHER" id="PTHR35788:SF1">
    <property type="entry name" value="EXPORTED PROTEIN"/>
    <property type="match status" value="1"/>
</dbReference>
<protein>
    <submittedName>
        <fullName evidence="1">Vancomycin resistance protein</fullName>
    </submittedName>
</protein>